<proteinExistence type="predicted"/>
<feature type="compositionally biased region" description="Basic and acidic residues" evidence="1">
    <location>
        <begin position="264"/>
        <end position="279"/>
    </location>
</feature>
<evidence type="ECO:0000256" key="1">
    <source>
        <dbReference type="SAM" id="MobiDB-lite"/>
    </source>
</evidence>
<evidence type="ECO:0000313" key="3">
    <source>
        <dbReference type="Proteomes" id="UP000234632"/>
    </source>
</evidence>
<comment type="caution">
    <text evidence="2">The sequence shown here is derived from an EMBL/GenBank/DDBJ whole genome shotgun (WGS) entry which is preliminary data.</text>
</comment>
<name>A0A2N4SY19_9MICC</name>
<dbReference type="Proteomes" id="UP000234632">
    <property type="component" value="Unassembled WGS sequence"/>
</dbReference>
<accession>A0A2N4SY19</accession>
<gene>
    <name evidence="2" type="ORF">AUQ48_16110</name>
</gene>
<dbReference type="AlphaFoldDB" id="A0A2N4SY19"/>
<protein>
    <recommendedName>
        <fullName evidence="4">DUF5655 domain-containing protein</fullName>
    </recommendedName>
</protein>
<evidence type="ECO:0000313" key="2">
    <source>
        <dbReference type="EMBL" id="PLC10846.1"/>
    </source>
</evidence>
<reference evidence="2 3" key="1">
    <citation type="submission" date="2015-12" db="EMBL/GenBank/DDBJ databases">
        <authorList>
            <person name="Shamseldin A."/>
            <person name="Moawad H."/>
            <person name="Abd El-Rahim W.M."/>
            <person name="Sadowsky M.J."/>
        </authorList>
    </citation>
    <scope>NUCLEOTIDE SEQUENCE [LARGE SCALE GENOMIC DNA]</scope>
    <source>
        <strain evidence="2 3">S43</strain>
    </source>
</reference>
<feature type="region of interest" description="Disordered" evidence="1">
    <location>
        <begin position="260"/>
        <end position="279"/>
    </location>
</feature>
<dbReference type="EMBL" id="LOMZ01000002">
    <property type="protein sequence ID" value="PLC10846.1"/>
    <property type="molecule type" value="Genomic_DNA"/>
</dbReference>
<sequence>MVKDLERKQIAGGRLDMLLADPEGEVRYEVEIQLGATDESHIIRTLEYWDVERRLRPQYEHIAVIVAEEVTSRFHNVIGLFNKAIPLIAIQITALEVEGKLTLSATKVLDLALSATEDEEEVAPTVDRAYWLDKAGEGAVRVVENLLPVINTVGEEMQLNFTRGYIGLARAGATRVGRSRNYVQFVPGKKAVTMYVGIPDPTDELDLLVERTELDATYNKRRKRVFIRFDIPKNGAPPMPLSGDAEQDLKELIRIAKGLPADPLDSRTDPYKTSSAEDHAAWQELEVEAER</sequence>
<organism evidence="2 3">
    <name type="scientific">Kocuria flava</name>
    <dbReference type="NCBI Taxonomy" id="446860"/>
    <lineage>
        <taxon>Bacteria</taxon>
        <taxon>Bacillati</taxon>
        <taxon>Actinomycetota</taxon>
        <taxon>Actinomycetes</taxon>
        <taxon>Micrococcales</taxon>
        <taxon>Micrococcaceae</taxon>
        <taxon>Kocuria</taxon>
    </lineage>
</organism>
<evidence type="ECO:0008006" key="4">
    <source>
        <dbReference type="Google" id="ProtNLM"/>
    </source>
</evidence>